<protein>
    <submittedName>
        <fullName evidence="1">Uncharacterized protein</fullName>
    </submittedName>
</protein>
<dbReference type="AlphaFoldDB" id="A0A139N1L4"/>
<name>A0A139N1L4_9STRE</name>
<proteinExistence type="predicted"/>
<evidence type="ECO:0000313" key="1">
    <source>
        <dbReference type="EMBL" id="KXT69621.1"/>
    </source>
</evidence>
<dbReference type="Proteomes" id="UP000070198">
    <property type="component" value="Unassembled WGS sequence"/>
</dbReference>
<accession>A0A139N1L4</accession>
<dbReference type="EMBL" id="LQOF01000190">
    <property type="protein sequence ID" value="KXT69621.1"/>
    <property type="molecule type" value="Genomic_DNA"/>
</dbReference>
<gene>
    <name evidence="1" type="ORF">SGADD02_00936</name>
</gene>
<comment type="caution">
    <text evidence="1">The sequence shown here is derived from an EMBL/GenBank/DDBJ whole genome shotgun (WGS) entry which is preliminary data.</text>
</comment>
<evidence type="ECO:0000313" key="2">
    <source>
        <dbReference type="Proteomes" id="UP000070198"/>
    </source>
</evidence>
<organism evidence="1 2">
    <name type="scientific">Streptococcus gallolyticus</name>
    <dbReference type="NCBI Taxonomy" id="315405"/>
    <lineage>
        <taxon>Bacteria</taxon>
        <taxon>Bacillati</taxon>
        <taxon>Bacillota</taxon>
        <taxon>Bacilli</taxon>
        <taxon>Lactobacillales</taxon>
        <taxon>Streptococcaceae</taxon>
        <taxon>Streptococcus</taxon>
    </lineage>
</organism>
<sequence>MFFDKDVDNSNLPIPLKTSTGFDDKDSIYLSVNGQAIDNNADRHLQKFPPNTLDNHPANAD</sequence>
<reference evidence="1 2" key="1">
    <citation type="submission" date="2016-01" db="EMBL/GenBank/DDBJ databases">
        <title>Highly variable Streptococcus oralis are common among viridans streptococci isolated from primates.</title>
        <authorList>
            <person name="Denapaite D."/>
            <person name="Rieger M."/>
            <person name="Koendgen S."/>
            <person name="Brueckner R."/>
            <person name="Ochigava I."/>
            <person name="Kappeler P."/>
            <person name="Maetz-Rensing K."/>
            <person name="Leendertz F."/>
            <person name="Hakenbeck R."/>
        </authorList>
    </citation>
    <scope>NUCLEOTIDE SEQUENCE [LARGE SCALE GENOMIC DNA]</scope>
    <source>
        <strain evidence="1 2">DD02</strain>
    </source>
</reference>